<protein>
    <recommendedName>
        <fullName evidence="2">Type III restriction enzyme</fullName>
    </recommendedName>
</protein>
<evidence type="ECO:0008006" key="2">
    <source>
        <dbReference type="Google" id="ProtNLM"/>
    </source>
</evidence>
<sequence>MEALKEGWDCSFAYVLCSLANVRSNTAVEQLLGRVMRMPYAKSRKIAALNKAYAYVLSRTFGEAASALVDKLKQKGFEEEEAKSVVEVVQPELFDNLDINKIKLDTPVIAIPPTIVLDTKASTIEFTKQTSDEDIQKVCEQVTEMKAYEIKSKFTYYKKREEEQSPAKEGAHFSVPRMMVEIQGELKFADPEIIFENFDWDIAEFASAKLDAGEFNIEPQGHGFVIDIDGNRLGYSAAGVNQMEIPYIDLENWQPINLISWLDKTLKQTDIPQGQMVDWLRQAVEYLTEVCGIKLTELMIAKYVLAKKLAAKIKAARLKAKATAYQMCLFDARTARVELDFDSGFDFHANIYDNELYYSGSFRFAKHYLGANKVPMIDGGEKGEEFQCAVTIDSLPEVKYWLRNVARNSASFWLPTSTDKFYPDFVVQLNDGRILIVEYKGAQFRGTPDVKEKELIGALWEKHTKGKGLFLMAWKTEQELNTVEQIKKKIQK</sequence>
<accession>A0A5J4RZD0</accession>
<comment type="caution">
    <text evidence="1">The sequence shown here is derived from an EMBL/GenBank/DDBJ whole genome shotgun (WGS) entry which is preliminary data.</text>
</comment>
<evidence type="ECO:0000313" key="1">
    <source>
        <dbReference type="EMBL" id="KAA6339257.1"/>
    </source>
</evidence>
<reference evidence="1" key="1">
    <citation type="submission" date="2019-03" db="EMBL/GenBank/DDBJ databases">
        <title>Single cell metagenomics reveals metabolic interactions within the superorganism composed of flagellate Streblomastix strix and complex community of Bacteroidetes bacteria on its surface.</title>
        <authorList>
            <person name="Treitli S.C."/>
            <person name="Kolisko M."/>
            <person name="Husnik F."/>
            <person name="Keeling P."/>
            <person name="Hampl V."/>
        </authorList>
    </citation>
    <scope>NUCLEOTIDE SEQUENCE</scope>
    <source>
        <strain evidence="1">STM</strain>
    </source>
</reference>
<proteinExistence type="predicted"/>
<dbReference type="EMBL" id="SNRY01000551">
    <property type="protein sequence ID" value="KAA6339257.1"/>
    <property type="molecule type" value="Genomic_DNA"/>
</dbReference>
<organism evidence="1">
    <name type="scientific">termite gut metagenome</name>
    <dbReference type="NCBI Taxonomy" id="433724"/>
    <lineage>
        <taxon>unclassified sequences</taxon>
        <taxon>metagenomes</taxon>
        <taxon>organismal metagenomes</taxon>
    </lineage>
</organism>
<gene>
    <name evidence="1" type="ORF">EZS27_012797</name>
</gene>
<name>A0A5J4RZD0_9ZZZZ</name>
<dbReference type="AlphaFoldDB" id="A0A5J4RZD0"/>